<proteinExistence type="predicted"/>
<keyword evidence="1" id="KW-0472">Membrane</keyword>
<keyword evidence="3" id="KW-1185">Reference proteome</keyword>
<keyword evidence="1" id="KW-0812">Transmembrane</keyword>
<gene>
    <name evidence="2" type="ORF">SAMN02745178_01826</name>
</gene>
<keyword evidence="1" id="KW-1133">Transmembrane helix</keyword>
<dbReference type="Gene3D" id="3.40.190.10">
    <property type="entry name" value="Periplasmic binding protein-like II"/>
    <property type="match status" value="1"/>
</dbReference>
<name>A0A1T4XF42_9FIRM</name>
<evidence type="ECO:0000256" key="1">
    <source>
        <dbReference type="SAM" id="Phobius"/>
    </source>
</evidence>
<protein>
    <submittedName>
        <fullName evidence="2">Uncharacterized protein</fullName>
    </submittedName>
</protein>
<organism evidence="2 3">
    <name type="scientific">Gemmiger formicilis</name>
    <dbReference type="NCBI Taxonomy" id="745368"/>
    <lineage>
        <taxon>Bacteria</taxon>
        <taxon>Bacillati</taxon>
        <taxon>Bacillota</taxon>
        <taxon>Clostridia</taxon>
        <taxon>Eubacteriales</taxon>
        <taxon>Gemmiger</taxon>
    </lineage>
</organism>
<dbReference type="AlphaFoldDB" id="A0A1T4XF42"/>
<feature type="transmembrane region" description="Helical" evidence="1">
    <location>
        <begin position="31"/>
        <end position="52"/>
    </location>
</feature>
<dbReference type="EMBL" id="FUYF01000009">
    <property type="protein sequence ID" value="SKA88133.1"/>
    <property type="molecule type" value="Genomic_DNA"/>
</dbReference>
<evidence type="ECO:0000313" key="2">
    <source>
        <dbReference type="EMBL" id="SKA88133.1"/>
    </source>
</evidence>
<evidence type="ECO:0000313" key="3">
    <source>
        <dbReference type="Proteomes" id="UP000190286"/>
    </source>
</evidence>
<sequence length="212" mass="23702">MRQMRNRTMKSADLATLRALHGRKRWEHIWAYYKLPIIGVLIVLYIFGYAAYRHFTKKEAVLYVSLVNISAGSDLTGQLTDGFAQDAHLTKKQQVNLLTGLIINETANADEQYVYASELKLLAAVSAQQLDVILMDTAARDQLQDEEYFLDLRTLDADFSSLDELSADGVTLDISDTPLIAQAGFEGSVYLGVIANAPHPERAAAYIRYLLK</sequence>
<dbReference type="STRING" id="745368.SAMN02745178_01826"/>
<reference evidence="2 3" key="1">
    <citation type="submission" date="2017-02" db="EMBL/GenBank/DDBJ databases">
        <authorList>
            <person name="Peterson S.W."/>
        </authorList>
    </citation>
    <scope>NUCLEOTIDE SEQUENCE [LARGE SCALE GENOMIC DNA]</scope>
    <source>
        <strain evidence="2 3">ATCC 27749</strain>
    </source>
</reference>
<dbReference type="Proteomes" id="UP000190286">
    <property type="component" value="Unassembled WGS sequence"/>
</dbReference>
<accession>A0A1T4XF42</accession>